<dbReference type="RefSeq" id="WP_147556273.1">
    <property type="nucleotide sequence ID" value="NZ_VOWJ01000036.1"/>
</dbReference>
<reference evidence="1 2" key="1">
    <citation type="submission" date="2019-07" db="EMBL/GenBank/DDBJ databases">
        <title>Rapid identification of Enteric Bacteria from Whole Genome Sequences (WGS) using Average Nucleotide Identity (ANI).</title>
        <authorList>
            <person name="Lane C."/>
        </authorList>
    </citation>
    <scope>NUCLEOTIDE SEQUENCE [LARGE SCALE GENOMIC DNA]</scope>
    <source>
        <strain evidence="1 2">2016D-0084</strain>
    </source>
</reference>
<comment type="caution">
    <text evidence="1">The sequence shown here is derived from an EMBL/GenBank/DDBJ whole genome shotgun (WGS) entry which is preliminary data.</text>
</comment>
<gene>
    <name evidence="1" type="ORF">FPD38_07945</name>
</gene>
<dbReference type="Proteomes" id="UP000321629">
    <property type="component" value="Unassembled WGS sequence"/>
</dbReference>
<evidence type="ECO:0000313" key="1">
    <source>
        <dbReference type="EMBL" id="TXE85440.1"/>
    </source>
</evidence>
<protein>
    <submittedName>
        <fullName evidence="1">Uncharacterized protein</fullName>
    </submittedName>
</protein>
<dbReference type="EMBL" id="VOWJ01000036">
    <property type="protein sequence ID" value="TXE85440.1"/>
    <property type="molecule type" value="Genomic_DNA"/>
</dbReference>
<organism evidence="1 2">
    <name type="scientific">Campylobacter volucris</name>
    <dbReference type="NCBI Taxonomy" id="1031542"/>
    <lineage>
        <taxon>Bacteria</taxon>
        <taxon>Pseudomonadati</taxon>
        <taxon>Campylobacterota</taxon>
        <taxon>Epsilonproteobacteria</taxon>
        <taxon>Campylobacterales</taxon>
        <taxon>Campylobacteraceae</taxon>
        <taxon>Campylobacter</taxon>
    </lineage>
</organism>
<evidence type="ECO:0000313" key="2">
    <source>
        <dbReference type="Proteomes" id="UP000321629"/>
    </source>
</evidence>
<accession>A0A5C7E0K7</accession>
<name>A0A5C7E0K7_9BACT</name>
<sequence length="97" mass="11429">MDFNTDILENLDNFKAFLDTKPNKELLKAVENHIDDFMEGAYNNLDPENYEVAFEEDTGIPYDEADEDEFKDWFIKNVLCHDDLSEIYKILKSLVKD</sequence>
<dbReference type="AlphaFoldDB" id="A0A5C7E0K7"/>
<proteinExistence type="predicted"/>